<reference evidence="11" key="1">
    <citation type="submission" date="2016-07" db="EMBL/GenBank/DDBJ databases">
        <authorList>
            <person name="Florea S."/>
            <person name="Webb J.S."/>
            <person name="Jaromczyk J."/>
            <person name="Schardl C.L."/>
        </authorList>
    </citation>
    <scope>NUCLEOTIDE SEQUENCE [LARGE SCALE GENOMIC DNA]</scope>
    <source>
        <strain evidence="11">Z6</strain>
    </source>
</reference>
<dbReference type="InterPro" id="IPR050622">
    <property type="entry name" value="CPA3_antiporter_subunitB"/>
</dbReference>
<proteinExistence type="inferred from homology"/>
<protein>
    <submittedName>
        <fullName evidence="10">Sodium:proton antiporter</fullName>
    </submittedName>
</protein>
<dbReference type="RefSeq" id="WP_068718792.1">
    <property type="nucleotide sequence ID" value="NZ_LWDV01000009.1"/>
</dbReference>
<reference evidence="10 11" key="2">
    <citation type="submission" date="2016-08" db="EMBL/GenBank/DDBJ databases">
        <title>Orenia metallireducens sp. nov. strain Z6, a Novel Metal-reducing Firmicute from the Deep Subsurface.</title>
        <authorList>
            <person name="Maxim B.I."/>
            <person name="Kenneth K."/>
            <person name="Flynn T.M."/>
            <person name="Oloughlin E.J."/>
            <person name="Locke R.A."/>
            <person name="Weber J.R."/>
            <person name="Egan S.M."/>
            <person name="Mackie R.I."/>
            <person name="Cann I.K."/>
        </authorList>
    </citation>
    <scope>NUCLEOTIDE SEQUENCE [LARGE SCALE GENOMIC DNA]</scope>
    <source>
        <strain evidence="10 11">Z6</strain>
    </source>
</reference>
<evidence type="ECO:0000256" key="1">
    <source>
        <dbReference type="ARBA" id="ARBA00004651"/>
    </source>
</evidence>
<gene>
    <name evidence="10" type="ORF">U472_12055</name>
</gene>
<feature type="transmembrane region" description="Helical" evidence="7">
    <location>
        <begin position="194"/>
        <end position="215"/>
    </location>
</feature>
<name>A0A1C0A8Z7_9FIRM</name>
<feature type="transmembrane region" description="Helical" evidence="7">
    <location>
        <begin position="107"/>
        <end position="125"/>
    </location>
</feature>
<dbReference type="NCBIfam" id="NF006248">
    <property type="entry name" value="PRK08386.1"/>
    <property type="match status" value="1"/>
</dbReference>
<dbReference type="Proteomes" id="UP000093514">
    <property type="component" value="Unassembled WGS sequence"/>
</dbReference>
<dbReference type="PANTHER" id="PTHR33932:SF4">
    <property type="entry name" value="NA(+)_H(+) ANTIPORTER SUBUNIT B"/>
    <property type="match status" value="1"/>
</dbReference>
<dbReference type="Pfam" id="PF04039">
    <property type="entry name" value="MnhB"/>
    <property type="match status" value="1"/>
</dbReference>
<keyword evidence="11" id="KW-1185">Reference proteome</keyword>
<dbReference type="Pfam" id="PF20501">
    <property type="entry name" value="MbhE"/>
    <property type="match status" value="1"/>
</dbReference>
<evidence type="ECO:0000259" key="9">
    <source>
        <dbReference type="Pfam" id="PF20501"/>
    </source>
</evidence>
<evidence type="ECO:0000313" key="11">
    <source>
        <dbReference type="Proteomes" id="UP000093514"/>
    </source>
</evidence>
<comment type="similarity">
    <text evidence="2">Belongs to the CPA3 antiporters (TC 2.A.63) subunit B family.</text>
</comment>
<dbReference type="GO" id="GO:0005886">
    <property type="term" value="C:plasma membrane"/>
    <property type="evidence" value="ECO:0007669"/>
    <property type="project" value="UniProtKB-SubCell"/>
</dbReference>
<keyword evidence="5 7" id="KW-1133">Transmembrane helix</keyword>
<keyword evidence="3" id="KW-1003">Cell membrane</keyword>
<feature type="transmembrane region" description="Helical" evidence="7">
    <location>
        <begin position="68"/>
        <end position="86"/>
    </location>
</feature>
<keyword evidence="6 7" id="KW-0472">Membrane</keyword>
<dbReference type="OrthoDB" id="9798859at2"/>
<evidence type="ECO:0000256" key="7">
    <source>
        <dbReference type="SAM" id="Phobius"/>
    </source>
</evidence>
<evidence type="ECO:0000256" key="3">
    <source>
        <dbReference type="ARBA" id="ARBA00022475"/>
    </source>
</evidence>
<dbReference type="InterPro" id="IPR007182">
    <property type="entry name" value="MnhB"/>
</dbReference>
<evidence type="ECO:0000256" key="4">
    <source>
        <dbReference type="ARBA" id="ARBA00022692"/>
    </source>
</evidence>
<feature type="domain" description="MrpA C-terminal/MbhE" evidence="9">
    <location>
        <begin position="32"/>
        <end position="82"/>
    </location>
</feature>
<evidence type="ECO:0000256" key="6">
    <source>
        <dbReference type="ARBA" id="ARBA00023136"/>
    </source>
</evidence>
<sequence>MRKIYILILILGLGILLFINFSDLFEDSNLANNKYQLSQHYIENGVKDTGAINLVTAILFDYRGFDTLGEATVIFIVVSAISLLATKERVFVSDTNFSQIVYQNISFIIPFLYILAFYLIAYGHLSPGGGFAGGVVIATTFILLKITFGIRYVKEEEALGKKSLLESLGAISFVLTGLLGILLGYNFLANGQTSLYLGIAGQLVSAGIIPILNLATGIKVGSGLAIIFHRLVREE</sequence>
<dbReference type="EMBL" id="LWDV01000009">
    <property type="protein sequence ID" value="OCL26701.1"/>
    <property type="molecule type" value="Genomic_DNA"/>
</dbReference>
<keyword evidence="4 7" id="KW-0812">Transmembrane</keyword>
<evidence type="ECO:0000256" key="5">
    <source>
        <dbReference type="ARBA" id="ARBA00022989"/>
    </source>
</evidence>
<organism evidence="10 11">
    <name type="scientific">Orenia metallireducens</name>
    <dbReference type="NCBI Taxonomy" id="1413210"/>
    <lineage>
        <taxon>Bacteria</taxon>
        <taxon>Bacillati</taxon>
        <taxon>Bacillota</taxon>
        <taxon>Clostridia</taxon>
        <taxon>Halanaerobiales</taxon>
        <taxon>Halobacteroidaceae</taxon>
        <taxon>Orenia</taxon>
    </lineage>
</organism>
<comment type="caution">
    <text evidence="10">The sequence shown here is derived from an EMBL/GenBank/DDBJ whole genome shotgun (WGS) entry which is preliminary data.</text>
</comment>
<dbReference type="AlphaFoldDB" id="A0A1C0A8Z7"/>
<evidence type="ECO:0000256" key="2">
    <source>
        <dbReference type="ARBA" id="ARBA00009425"/>
    </source>
</evidence>
<feature type="transmembrane region" description="Helical" evidence="7">
    <location>
        <begin position="131"/>
        <end position="153"/>
    </location>
</feature>
<evidence type="ECO:0000313" key="10">
    <source>
        <dbReference type="EMBL" id="OCL26701.1"/>
    </source>
</evidence>
<feature type="transmembrane region" description="Helical" evidence="7">
    <location>
        <begin position="165"/>
        <end position="188"/>
    </location>
</feature>
<dbReference type="InterPro" id="IPR046806">
    <property type="entry name" value="MrpA_C/MbhE"/>
</dbReference>
<accession>A0A1C0A8Z7</accession>
<feature type="transmembrane region" description="Helical" evidence="7">
    <location>
        <begin position="5"/>
        <end position="25"/>
    </location>
</feature>
<comment type="subcellular location">
    <subcellularLocation>
        <location evidence="1">Cell membrane</location>
        <topology evidence="1">Multi-pass membrane protein</topology>
    </subcellularLocation>
</comment>
<evidence type="ECO:0000259" key="8">
    <source>
        <dbReference type="Pfam" id="PF04039"/>
    </source>
</evidence>
<dbReference type="PANTHER" id="PTHR33932">
    <property type="entry name" value="NA(+)/H(+) ANTIPORTER SUBUNIT B"/>
    <property type="match status" value="1"/>
</dbReference>
<feature type="domain" description="Na+/H+ antiporter MnhB subunit-related protein" evidence="8">
    <location>
        <begin position="105"/>
        <end position="224"/>
    </location>
</feature>